<keyword evidence="4" id="KW-1185">Reference proteome</keyword>
<feature type="transmembrane region" description="Helical" evidence="2">
    <location>
        <begin position="234"/>
        <end position="252"/>
    </location>
</feature>
<feature type="transmembrane region" description="Helical" evidence="2">
    <location>
        <begin position="147"/>
        <end position="169"/>
    </location>
</feature>
<dbReference type="OrthoDB" id="10501307at2759"/>
<dbReference type="Proteomes" id="UP000604046">
    <property type="component" value="Unassembled WGS sequence"/>
</dbReference>
<feature type="region of interest" description="Disordered" evidence="1">
    <location>
        <begin position="1"/>
        <end position="92"/>
    </location>
</feature>
<protein>
    <recommendedName>
        <fullName evidence="5">DUF4203 domain-containing protein</fullName>
    </recommendedName>
</protein>
<feature type="transmembrane region" description="Helical" evidence="2">
    <location>
        <begin position="258"/>
        <end position="277"/>
    </location>
</feature>
<feature type="transmembrane region" description="Helical" evidence="2">
    <location>
        <begin position="205"/>
        <end position="227"/>
    </location>
</feature>
<gene>
    <name evidence="3" type="ORF">SNAT2548_LOCUS26815</name>
</gene>
<accession>A0A812SJ66</accession>
<feature type="transmembrane region" description="Helical" evidence="2">
    <location>
        <begin position="122"/>
        <end position="141"/>
    </location>
</feature>
<reference evidence="3" key="1">
    <citation type="submission" date="2021-02" db="EMBL/GenBank/DDBJ databases">
        <authorList>
            <person name="Dougan E. K."/>
            <person name="Rhodes N."/>
            <person name="Thang M."/>
            <person name="Chan C."/>
        </authorList>
    </citation>
    <scope>NUCLEOTIDE SEQUENCE</scope>
</reference>
<evidence type="ECO:0008006" key="5">
    <source>
        <dbReference type="Google" id="ProtNLM"/>
    </source>
</evidence>
<keyword evidence="2" id="KW-0472">Membrane</keyword>
<evidence type="ECO:0000256" key="1">
    <source>
        <dbReference type="SAM" id="MobiDB-lite"/>
    </source>
</evidence>
<comment type="caution">
    <text evidence="3">The sequence shown here is derived from an EMBL/GenBank/DDBJ whole genome shotgun (WGS) entry which is preliminary data.</text>
</comment>
<dbReference type="AlphaFoldDB" id="A0A812SJ66"/>
<feature type="compositionally biased region" description="Basic and acidic residues" evidence="1">
    <location>
        <begin position="32"/>
        <end position="92"/>
    </location>
</feature>
<keyword evidence="2" id="KW-1133">Transmembrane helix</keyword>
<dbReference type="EMBL" id="CAJNDS010002443">
    <property type="protein sequence ID" value="CAE7477377.1"/>
    <property type="molecule type" value="Genomic_DNA"/>
</dbReference>
<evidence type="ECO:0000313" key="4">
    <source>
        <dbReference type="Proteomes" id="UP000604046"/>
    </source>
</evidence>
<proteinExistence type="predicted"/>
<feature type="compositionally biased region" description="Basic and acidic residues" evidence="1">
    <location>
        <begin position="1"/>
        <end position="10"/>
    </location>
</feature>
<keyword evidence="2" id="KW-0812">Transmembrane</keyword>
<feature type="region of interest" description="Disordered" evidence="1">
    <location>
        <begin position="340"/>
        <end position="385"/>
    </location>
</feature>
<name>A0A812SJ66_9DINO</name>
<feature type="transmembrane region" description="Helical" evidence="2">
    <location>
        <begin position="181"/>
        <end position="199"/>
    </location>
</feature>
<sequence length="385" mass="40994">MLGHDDKALREASSAEGLAKASFAETEAAEAEAAHWSKKVQEMKDRLRSAEADAEKSNQAVEEAKKAEKRAEDARAEAIRDKQRESEVSSEPAQERCMRDFASCTAGLVALQLEQWMAMLHINRFLVSLTTMAIAVGLLLLPARAQAASFAICTLVALPVLLAGAFREFLRFVATSPPSELLGTVAGLLTAMLAFAFLWQGADGLRLLLGAALAVLLGDLVLVASWLPLPEAMAALAACALGYAGAAAGLYRRRATQAFAMAVPAALLLPSGFLLFLEALGRSEAYLEDIISALLPWADEESEKVVGSSFCEYGRLVWLLLQLPAFANLLMAPGRDVPPFPWESEEPAEKSAVPDASPPEESNALEAIAPLSAMSDAGTDQHSSA</sequence>
<evidence type="ECO:0000256" key="2">
    <source>
        <dbReference type="SAM" id="Phobius"/>
    </source>
</evidence>
<organism evidence="3 4">
    <name type="scientific">Symbiodinium natans</name>
    <dbReference type="NCBI Taxonomy" id="878477"/>
    <lineage>
        <taxon>Eukaryota</taxon>
        <taxon>Sar</taxon>
        <taxon>Alveolata</taxon>
        <taxon>Dinophyceae</taxon>
        <taxon>Suessiales</taxon>
        <taxon>Symbiodiniaceae</taxon>
        <taxon>Symbiodinium</taxon>
    </lineage>
</organism>
<evidence type="ECO:0000313" key="3">
    <source>
        <dbReference type="EMBL" id="CAE7477377.1"/>
    </source>
</evidence>